<protein>
    <submittedName>
        <fullName evidence="7">Uncharacterized protein</fullName>
    </submittedName>
</protein>
<evidence type="ECO:0000256" key="5">
    <source>
        <dbReference type="SAM" id="MobiDB-lite"/>
    </source>
</evidence>
<accession>A0A1H6FHA7</accession>
<evidence type="ECO:0000256" key="1">
    <source>
        <dbReference type="ARBA" id="ARBA00004613"/>
    </source>
</evidence>
<organism evidence="7 8">
    <name type="scientific">Thermoleophilum album</name>
    <dbReference type="NCBI Taxonomy" id="29539"/>
    <lineage>
        <taxon>Bacteria</taxon>
        <taxon>Bacillati</taxon>
        <taxon>Actinomycetota</taxon>
        <taxon>Thermoleophilia</taxon>
        <taxon>Thermoleophilales</taxon>
        <taxon>Thermoleophilaceae</taxon>
        <taxon>Thermoleophilum</taxon>
    </lineage>
</organism>
<evidence type="ECO:0000256" key="4">
    <source>
        <dbReference type="ARBA" id="ARBA00022837"/>
    </source>
</evidence>
<proteinExistence type="predicted"/>
<gene>
    <name evidence="7" type="ORF">SAMN02745716_0084</name>
</gene>
<keyword evidence="6" id="KW-0812">Transmembrane</keyword>
<feature type="transmembrane region" description="Helical" evidence="6">
    <location>
        <begin position="43"/>
        <end position="64"/>
    </location>
</feature>
<dbReference type="RefSeq" id="WP_093115202.1">
    <property type="nucleotide sequence ID" value="NZ_FNWJ01000001.1"/>
</dbReference>
<dbReference type="EMBL" id="FNWJ01000001">
    <property type="protein sequence ID" value="SEH10237.1"/>
    <property type="molecule type" value="Genomic_DNA"/>
</dbReference>
<feature type="compositionally biased region" description="Acidic residues" evidence="5">
    <location>
        <begin position="224"/>
        <end position="236"/>
    </location>
</feature>
<sequence>MTVRDRVRDDGHELAALPGGRVSAKALQAPTIERAVGRRLRNAVLALGATSLVLAAFGASSALAKPRDRDHDGMPDRWELKYHLKVKRNDANRDADHDGVDNRNEYREHTNPRKRDSDGDGIPDGREDYDHDGLSNAAEDQTGNDPADPDTDNDGVKDGKELTGRIVSFDGSVLTIRLARGKTVEGLVSDATEISCESEQEAENENELDDHSDKAEHVSGSAENSDDEHGDNDEERGDASAASDDESNDHCSADALKPGTAVQEAEGELGPDGLQFTSVKLVNG</sequence>
<reference evidence="8" key="1">
    <citation type="submission" date="2016-10" db="EMBL/GenBank/DDBJ databases">
        <authorList>
            <person name="Varghese N."/>
            <person name="Submissions S."/>
        </authorList>
    </citation>
    <scope>NUCLEOTIDE SEQUENCE [LARGE SCALE GENOMIC DNA]</scope>
    <source>
        <strain evidence="8">ATCC 35263</strain>
    </source>
</reference>
<name>A0A1H6FHA7_THEAL</name>
<dbReference type="SUPFAM" id="SSF103647">
    <property type="entry name" value="TSP type-3 repeat"/>
    <property type="match status" value="1"/>
</dbReference>
<evidence type="ECO:0000256" key="2">
    <source>
        <dbReference type="ARBA" id="ARBA00022525"/>
    </source>
</evidence>
<evidence type="ECO:0000313" key="7">
    <source>
        <dbReference type="EMBL" id="SEH10237.1"/>
    </source>
</evidence>
<feature type="region of interest" description="Disordered" evidence="5">
    <location>
        <begin position="89"/>
        <end position="159"/>
    </location>
</feature>
<comment type="subcellular location">
    <subcellularLocation>
        <location evidence="1">Secreted</location>
    </subcellularLocation>
</comment>
<keyword evidence="4" id="KW-0106">Calcium</keyword>
<feature type="region of interest" description="Disordered" evidence="5">
    <location>
        <begin position="193"/>
        <end position="284"/>
    </location>
</feature>
<dbReference type="Pfam" id="PF18884">
    <property type="entry name" value="TSP3_bac"/>
    <property type="match status" value="3"/>
</dbReference>
<dbReference type="GO" id="GO:0005509">
    <property type="term" value="F:calcium ion binding"/>
    <property type="evidence" value="ECO:0007669"/>
    <property type="project" value="InterPro"/>
</dbReference>
<keyword evidence="8" id="KW-1185">Reference proteome</keyword>
<dbReference type="Proteomes" id="UP000222056">
    <property type="component" value="Unassembled WGS sequence"/>
</dbReference>
<keyword evidence="3" id="KW-0732">Signal</keyword>
<keyword evidence="6" id="KW-0472">Membrane</keyword>
<dbReference type="AlphaFoldDB" id="A0A1H6FHA7"/>
<dbReference type="OrthoDB" id="140937at2"/>
<feature type="compositionally biased region" description="Polar residues" evidence="5">
    <location>
        <begin position="275"/>
        <end position="284"/>
    </location>
</feature>
<dbReference type="InterPro" id="IPR059100">
    <property type="entry name" value="TSP3_bac"/>
</dbReference>
<feature type="compositionally biased region" description="Acidic residues" evidence="5">
    <location>
        <begin position="196"/>
        <end position="208"/>
    </location>
</feature>
<evidence type="ECO:0000256" key="3">
    <source>
        <dbReference type="ARBA" id="ARBA00022729"/>
    </source>
</evidence>
<feature type="compositionally biased region" description="Basic and acidic residues" evidence="5">
    <location>
        <begin position="89"/>
        <end position="133"/>
    </location>
</feature>
<evidence type="ECO:0000256" key="6">
    <source>
        <dbReference type="SAM" id="Phobius"/>
    </source>
</evidence>
<evidence type="ECO:0000313" key="8">
    <source>
        <dbReference type="Proteomes" id="UP000222056"/>
    </source>
</evidence>
<keyword evidence="6" id="KW-1133">Transmembrane helix</keyword>
<dbReference type="InterPro" id="IPR028974">
    <property type="entry name" value="TSP_type-3_rpt"/>
</dbReference>
<keyword evidence="2" id="KW-0964">Secreted</keyword>
<dbReference type="STRING" id="29539.SAMN02745716_0084"/>